<protein>
    <recommendedName>
        <fullName evidence="2">D-aminoacyl-tRNA deacylase</fullName>
        <shortName evidence="2">DTD</shortName>
        <ecNumber evidence="2">3.1.1.96</ecNumber>
    </recommendedName>
    <alternativeName>
        <fullName evidence="2">Gly-tRNA(Ala) deacylase</fullName>
        <ecNumber evidence="2">3.1.1.-</ecNumber>
    </alternativeName>
</protein>
<keyword evidence="2" id="KW-0820">tRNA-binding</keyword>
<dbReference type="EMBL" id="JBHSKT010000013">
    <property type="protein sequence ID" value="MFC5272211.1"/>
    <property type="molecule type" value="Genomic_DNA"/>
</dbReference>
<comment type="catalytic activity">
    <reaction evidence="2">
        <text>a D-aminoacyl-tRNA + H2O = a tRNA + a D-alpha-amino acid + H(+)</text>
        <dbReference type="Rhea" id="RHEA:13953"/>
        <dbReference type="Rhea" id="RHEA-COMP:10123"/>
        <dbReference type="Rhea" id="RHEA-COMP:10124"/>
        <dbReference type="ChEBI" id="CHEBI:15377"/>
        <dbReference type="ChEBI" id="CHEBI:15378"/>
        <dbReference type="ChEBI" id="CHEBI:59871"/>
        <dbReference type="ChEBI" id="CHEBI:78442"/>
        <dbReference type="ChEBI" id="CHEBI:79333"/>
        <dbReference type="EC" id="3.1.1.96"/>
    </reaction>
</comment>
<comment type="subunit">
    <text evidence="2">Homodimer.</text>
</comment>
<keyword evidence="2" id="KW-0694">RNA-binding</keyword>
<gene>
    <name evidence="2 3" type="primary">dtd</name>
    <name evidence="3" type="ORF">ACFPIB_16470</name>
</gene>
<keyword evidence="2" id="KW-0963">Cytoplasm</keyword>
<dbReference type="InterPro" id="IPR023509">
    <property type="entry name" value="DTD-like_sf"/>
</dbReference>
<dbReference type="Gene3D" id="3.50.80.10">
    <property type="entry name" value="D-tyrosyl-tRNA(Tyr) deacylase"/>
    <property type="match status" value="1"/>
</dbReference>
<evidence type="ECO:0000256" key="1">
    <source>
        <dbReference type="ARBA" id="ARBA00009673"/>
    </source>
</evidence>
<dbReference type="NCBIfam" id="TIGR00256">
    <property type="entry name" value="D-aminoacyl-tRNA deacylase"/>
    <property type="match status" value="1"/>
</dbReference>
<comment type="caution">
    <text evidence="3">The sequence shown here is derived from an EMBL/GenBank/DDBJ whole genome shotgun (WGS) entry which is preliminary data.</text>
</comment>
<proteinExistence type="inferred from homology"/>
<dbReference type="GO" id="GO:0051499">
    <property type="term" value="F:D-aminoacyl-tRNA deacylase activity"/>
    <property type="evidence" value="ECO:0007669"/>
    <property type="project" value="UniProtKB-EC"/>
</dbReference>
<comment type="similarity">
    <text evidence="1 2">Belongs to the DTD family.</text>
</comment>
<accession>A0ABW0EGX7</accession>
<name>A0ABW0EGX7_9BACT</name>
<comment type="subcellular location">
    <subcellularLocation>
        <location evidence="2">Cytoplasm</location>
    </subcellularLocation>
</comment>
<dbReference type="PANTHER" id="PTHR10472">
    <property type="entry name" value="D-TYROSYL-TRNA TYR DEACYLASE"/>
    <property type="match status" value="1"/>
</dbReference>
<dbReference type="RefSeq" id="WP_378018570.1">
    <property type="nucleotide sequence ID" value="NZ_JBHSKT010000013.1"/>
</dbReference>
<reference evidence="4" key="1">
    <citation type="journal article" date="2019" name="Int. J. Syst. Evol. Microbiol.">
        <title>The Global Catalogue of Microorganisms (GCM) 10K type strain sequencing project: providing services to taxonomists for standard genome sequencing and annotation.</title>
        <authorList>
            <consortium name="The Broad Institute Genomics Platform"/>
            <consortium name="The Broad Institute Genome Sequencing Center for Infectious Disease"/>
            <person name="Wu L."/>
            <person name="Ma J."/>
        </authorList>
    </citation>
    <scope>NUCLEOTIDE SEQUENCE [LARGE SCALE GENOMIC DNA]</scope>
    <source>
        <strain evidence="4">KACC 12602</strain>
    </source>
</reference>
<dbReference type="EC" id="3.1.1.-" evidence="2"/>
<organism evidence="3 4">
    <name type="scientific">Adhaeribacter terreus</name>
    <dbReference type="NCBI Taxonomy" id="529703"/>
    <lineage>
        <taxon>Bacteria</taxon>
        <taxon>Pseudomonadati</taxon>
        <taxon>Bacteroidota</taxon>
        <taxon>Cytophagia</taxon>
        <taxon>Cytophagales</taxon>
        <taxon>Hymenobacteraceae</taxon>
        <taxon>Adhaeribacter</taxon>
    </lineage>
</organism>
<comment type="catalytic activity">
    <reaction evidence="2">
        <text>glycyl-tRNA(Ala) + H2O = tRNA(Ala) + glycine + H(+)</text>
        <dbReference type="Rhea" id="RHEA:53744"/>
        <dbReference type="Rhea" id="RHEA-COMP:9657"/>
        <dbReference type="Rhea" id="RHEA-COMP:13640"/>
        <dbReference type="ChEBI" id="CHEBI:15377"/>
        <dbReference type="ChEBI" id="CHEBI:15378"/>
        <dbReference type="ChEBI" id="CHEBI:57305"/>
        <dbReference type="ChEBI" id="CHEBI:78442"/>
        <dbReference type="ChEBI" id="CHEBI:78522"/>
    </reaction>
</comment>
<dbReference type="InterPro" id="IPR003732">
    <property type="entry name" value="Daa-tRNA_deacyls_DTD"/>
</dbReference>
<dbReference type="Pfam" id="PF02580">
    <property type="entry name" value="Tyr_Deacylase"/>
    <property type="match status" value="1"/>
</dbReference>
<feature type="short sequence motif" description="Gly-cisPro motif, important for rejection of L-amino acids" evidence="2">
    <location>
        <begin position="138"/>
        <end position="139"/>
    </location>
</feature>
<dbReference type="PANTHER" id="PTHR10472:SF5">
    <property type="entry name" value="D-AMINOACYL-TRNA DEACYLASE 1"/>
    <property type="match status" value="1"/>
</dbReference>
<dbReference type="EC" id="3.1.1.96" evidence="2"/>
<dbReference type="SUPFAM" id="SSF69500">
    <property type="entry name" value="DTD-like"/>
    <property type="match status" value="1"/>
</dbReference>
<keyword evidence="4" id="KW-1185">Reference proteome</keyword>
<evidence type="ECO:0000313" key="3">
    <source>
        <dbReference type="EMBL" id="MFC5272211.1"/>
    </source>
</evidence>
<sequence>MRVVIQRVSEASVKINGQLKGAIGQGLLVLAGFSASDTAEDLLWISKKLVQLRIFSDADDKMNLSVQDVGGEILLISQFTLFANTKKGNRPSYINAAPPTIAIPLYEQFIKQLETDLGKPIQTGEFGADMKVSLVNDGPVTIIIDSQQRE</sequence>
<evidence type="ECO:0000256" key="2">
    <source>
        <dbReference type="HAMAP-Rule" id="MF_00518"/>
    </source>
</evidence>
<keyword evidence="2 3" id="KW-0378">Hydrolase</keyword>
<dbReference type="HAMAP" id="MF_00518">
    <property type="entry name" value="Deacylase_Dtd"/>
    <property type="match status" value="1"/>
</dbReference>
<dbReference type="CDD" id="cd00563">
    <property type="entry name" value="Dtyr_deacylase"/>
    <property type="match status" value="1"/>
</dbReference>
<dbReference type="Proteomes" id="UP001596161">
    <property type="component" value="Unassembled WGS sequence"/>
</dbReference>
<evidence type="ECO:0000313" key="4">
    <source>
        <dbReference type="Proteomes" id="UP001596161"/>
    </source>
</evidence>
<comment type="function">
    <text evidence="2">An aminoacyl-tRNA editing enzyme that deacylates mischarged D-aminoacyl-tRNAs. Also deacylates mischarged glycyl-tRNA(Ala), protecting cells against glycine mischarging by AlaRS. Acts via tRNA-based rather than protein-based catalysis; rejects L-amino acids rather than detecting D-amino acids in the active site. By recycling D-aminoacyl-tRNA to D-amino acids and free tRNA molecules, this enzyme counteracts the toxicity associated with the formation of D-aminoacyl-tRNA entities in vivo and helps enforce protein L-homochirality.</text>
</comment>
<comment type="domain">
    <text evidence="2">A Gly-cisPro motif from one monomer fits into the active site of the other monomer to allow specific chiral rejection of L-amino acids.</text>
</comment>